<dbReference type="InterPro" id="IPR005025">
    <property type="entry name" value="FMN_Rdtase-like_dom"/>
</dbReference>
<organism evidence="4 5">
    <name type="scientific">Anaerocolumna chitinilytica</name>
    <dbReference type="NCBI Taxonomy" id="1727145"/>
    <lineage>
        <taxon>Bacteria</taxon>
        <taxon>Bacillati</taxon>
        <taxon>Bacillota</taxon>
        <taxon>Clostridia</taxon>
        <taxon>Lachnospirales</taxon>
        <taxon>Lachnospiraceae</taxon>
        <taxon>Anaerocolumna</taxon>
    </lineage>
</organism>
<protein>
    <recommendedName>
        <fullName evidence="3">NADPH-dependent FMN reductase-like domain-containing protein</fullName>
    </recommendedName>
</protein>
<name>A0A7I8DNY5_9FIRM</name>
<proteinExistence type="predicted"/>
<sequence>MKICVVHGQNHRGNTYRLTQLLLEQLSCEKENIKEFYVGGIGQCTGCTQCILKDENLCPHRLSMKPIVEALEKADVIILASPNYCMGMTGQLKNFCDHLGYRWMSHRPFDMRKKIGVGISTTAGMGAGKTAKELCKQLFWWSIGRTYSLSFTVNAIRWEEIPEKRILKLNRKVQRLAHRINSRYGKVHQSLKSRIMFKIMTLMHRNMEWNEIETAYWRANGWI</sequence>
<gene>
    <name evidence="4" type="ORF">bsdcttw_18260</name>
</gene>
<dbReference type="RefSeq" id="WP_185259090.1">
    <property type="nucleotide sequence ID" value="NZ_AP023368.1"/>
</dbReference>
<evidence type="ECO:0000313" key="4">
    <source>
        <dbReference type="EMBL" id="BCJ98785.1"/>
    </source>
</evidence>
<dbReference type="GO" id="GO:0016491">
    <property type="term" value="F:oxidoreductase activity"/>
    <property type="evidence" value="ECO:0007669"/>
    <property type="project" value="InterPro"/>
</dbReference>
<reference evidence="4 5" key="2">
    <citation type="submission" date="2020-08" db="EMBL/GenBank/DDBJ databases">
        <authorList>
            <person name="Ueki A."/>
            <person name="Tonouchi A."/>
        </authorList>
    </citation>
    <scope>NUCLEOTIDE SEQUENCE [LARGE SCALE GENOMIC DNA]</scope>
    <source>
        <strain evidence="4 5">CTTW</strain>
    </source>
</reference>
<dbReference type="Pfam" id="PF03358">
    <property type="entry name" value="FMN_red"/>
    <property type="match status" value="1"/>
</dbReference>
<dbReference type="Gene3D" id="3.40.50.360">
    <property type="match status" value="1"/>
</dbReference>
<dbReference type="SUPFAM" id="SSF52218">
    <property type="entry name" value="Flavoproteins"/>
    <property type="match status" value="1"/>
</dbReference>
<evidence type="ECO:0000313" key="5">
    <source>
        <dbReference type="Proteomes" id="UP000515703"/>
    </source>
</evidence>
<accession>A0A7I8DNY5</accession>
<keyword evidence="2" id="KW-0288">FMN</keyword>
<feature type="domain" description="NADPH-dependent FMN reductase-like" evidence="3">
    <location>
        <begin position="1"/>
        <end position="141"/>
    </location>
</feature>
<dbReference type="KEGG" id="acht:bsdcttw_18260"/>
<dbReference type="InterPro" id="IPR029039">
    <property type="entry name" value="Flavoprotein-like_sf"/>
</dbReference>
<keyword evidence="1" id="KW-0285">Flavoprotein</keyword>
<evidence type="ECO:0000259" key="3">
    <source>
        <dbReference type="Pfam" id="PF03358"/>
    </source>
</evidence>
<reference evidence="4 5" key="1">
    <citation type="submission" date="2020-08" db="EMBL/GenBank/DDBJ databases">
        <title>Draft genome sequencing of an Anaerocolumna strain isolated from anoxic soil subjected to BSD treatment.</title>
        <authorList>
            <person name="Uek A."/>
            <person name="Tonouchi A."/>
        </authorList>
    </citation>
    <scope>NUCLEOTIDE SEQUENCE [LARGE SCALE GENOMIC DNA]</scope>
    <source>
        <strain evidence="4 5">CTTW</strain>
    </source>
</reference>
<dbReference type="InterPro" id="IPR051796">
    <property type="entry name" value="ISF_SsuE-like"/>
</dbReference>
<evidence type="ECO:0000256" key="1">
    <source>
        <dbReference type="ARBA" id="ARBA00022630"/>
    </source>
</evidence>
<dbReference type="PANTHER" id="PTHR43278">
    <property type="entry name" value="NAD(P)H-DEPENDENT FMN-CONTAINING OXIDOREDUCTASE YWQN-RELATED"/>
    <property type="match status" value="1"/>
</dbReference>
<dbReference type="EMBL" id="AP023368">
    <property type="protein sequence ID" value="BCJ98785.1"/>
    <property type="molecule type" value="Genomic_DNA"/>
</dbReference>
<dbReference type="Proteomes" id="UP000515703">
    <property type="component" value="Chromosome"/>
</dbReference>
<dbReference type="AlphaFoldDB" id="A0A7I8DNY5"/>
<evidence type="ECO:0000256" key="2">
    <source>
        <dbReference type="ARBA" id="ARBA00022643"/>
    </source>
</evidence>
<keyword evidence="5" id="KW-1185">Reference proteome</keyword>
<dbReference type="PANTHER" id="PTHR43278:SF4">
    <property type="entry name" value="NAD(P)H-DEPENDENT FMN-CONTAINING OXIDOREDUCTASE YWQN-RELATED"/>
    <property type="match status" value="1"/>
</dbReference>